<dbReference type="RefSeq" id="WP_155832974.1">
    <property type="nucleotide sequence ID" value="NZ_CP007145.1"/>
</dbReference>
<dbReference type="HOGENOM" id="CLU_679293_0_0_10"/>
<keyword evidence="3" id="KW-1185">Reference proteome</keyword>
<feature type="signal peptide" evidence="1">
    <location>
        <begin position="1"/>
        <end position="18"/>
    </location>
</feature>
<dbReference type="KEGG" id="hsw:Hsw_2495"/>
<evidence type="ECO:0000313" key="2">
    <source>
        <dbReference type="EMBL" id="AHJ98090.1"/>
    </source>
</evidence>
<gene>
    <name evidence="2" type="ORF">Hsw_2495</name>
</gene>
<protein>
    <recommendedName>
        <fullName evidence="4">Lipoprotein</fullName>
    </recommendedName>
</protein>
<proteinExistence type="predicted"/>
<organism evidence="2 3">
    <name type="scientific">Hymenobacter swuensis DY53</name>
    <dbReference type="NCBI Taxonomy" id="1227739"/>
    <lineage>
        <taxon>Bacteria</taxon>
        <taxon>Pseudomonadati</taxon>
        <taxon>Bacteroidota</taxon>
        <taxon>Cytophagia</taxon>
        <taxon>Cytophagales</taxon>
        <taxon>Hymenobacteraceae</taxon>
        <taxon>Hymenobacter</taxon>
    </lineage>
</organism>
<evidence type="ECO:0008006" key="4">
    <source>
        <dbReference type="Google" id="ProtNLM"/>
    </source>
</evidence>
<dbReference type="STRING" id="1227739.Hsw_2495"/>
<dbReference type="PROSITE" id="PS51257">
    <property type="entry name" value="PROKAR_LIPOPROTEIN"/>
    <property type="match status" value="1"/>
</dbReference>
<dbReference type="AlphaFoldDB" id="W8F8P8"/>
<keyword evidence="1" id="KW-0732">Signal</keyword>
<reference evidence="2 3" key="1">
    <citation type="submission" date="2014-01" db="EMBL/GenBank/DDBJ databases">
        <title>Complete genome sequence of ionizing-radiation resistance bacterium Hymenobacter swuensis DY53.</title>
        <authorList>
            <person name="Jung J.-H."/>
            <person name="Jeong S.-W."/>
            <person name="Joe M.-H."/>
            <person name="Cho y.-j."/>
            <person name="Kim M.-K."/>
            <person name="Lim S.-Y."/>
        </authorList>
    </citation>
    <scope>NUCLEOTIDE SEQUENCE [LARGE SCALE GENOMIC DNA]</scope>
    <source>
        <strain evidence="2 3">DY53</strain>
    </source>
</reference>
<dbReference type="PATRIC" id="fig|1227739.3.peg.2687"/>
<accession>W8F8P8</accession>
<dbReference type="OrthoDB" id="868869at2"/>
<sequence>MRTLRWMSLCMAVFLAVACQPEKPAEQATAPPVPPNTVQAAAVPVLPSVPPDTVDWLARTLPGNASTDTMLQIEGKSYRLRLSASADSTRMLRVSTGGIVGEAFAVDSNFVRNKLVQGPSGSYVIQLLAAGQPVMRRRFQKPDFYTVAERAIVVVSEPTPPRFLGYYPELGGLAFWQQIGIPASEVGSYFFYLLDLKGKVRELSFGNQFGEGHTDCDPLPAPGGKALLTCARLLRPGQPPLNLQKPQADLALARFLSDTTLLVLYNYGEYKTETDNSGLEEMSWQVPPHLRNKPNGFVLNLQGKQLARFRFNSLGEEMGYYVRRAYVPAVQTYYLLDAERGVRLLAKQNPAATREVPFRQMTPFSPPQRPMEVQFTIRAGTADFVFYADKAHPEKLRYQRSRNAE</sequence>
<evidence type="ECO:0000256" key="1">
    <source>
        <dbReference type="SAM" id="SignalP"/>
    </source>
</evidence>
<feature type="chain" id="PRO_5004910326" description="Lipoprotein" evidence="1">
    <location>
        <begin position="19"/>
        <end position="405"/>
    </location>
</feature>
<name>W8F8P8_9BACT</name>
<evidence type="ECO:0000313" key="3">
    <source>
        <dbReference type="Proteomes" id="UP000019423"/>
    </source>
</evidence>
<dbReference type="EMBL" id="CP007145">
    <property type="protein sequence ID" value="AHJ98090.1"/>
    <property type="molecule type" value="Genomic_DNA"/>
</dbReference>
<dbReference type="Proteomes" id="UP000019423">
    <property type="component" value="Chromosome"/>
</dbReference>